<dbReference type="Proteomes" id="UP000694863">
    <property type="component" value="Unplaced"/>
</dbReference>
<dbReference type="RefSeq" id="XP_045153293.1">
    <property type="nucleotide sequence ID" value="XM_045297358.1"/>
</dbReference>
<evidence type="ECO:0000313" key="1">
    <source>
        <dbReference type="Proteomes" id="UP000694863"/>
    </source>
</evidence>
<keyword evidence="1" id="KW-1185">Reference proteome</keyword>
<sequence length="79" mass="9250">MHPDLSPNLHTKECNTLMTLLKECHKNHSVLNFCGHCNDLNREMRKCLKTEYVETRTRSREHGDVMRKILLNSPEESGK</sequence>
<gene>
    <name evidence="2" type="primary">LOC101649374</name>
</gene>
<reference evidence="2" key="1">
    <citation type="submission" date="2025-08" db="UniProtKB">
        <authorList>
            <consortium name="RefSeq"/>
        </authorList>
    </citation>
    <scope>IDENTIFICATION</scope>
</reference>
<protein>
    <submittedName>
        <fullName evidence="2">COX assembly mitochondrial protein 2 homolog</fullName>
    </submittedName>
</protein>
<accession>A0AC55DNH3</accession>
<evidence type="ECO:0000313" key="2">
    <source>
        <dbReference type="RefSeq" id="XP_045153293.1"/>
    </source>
</evidence>
<name>A0AC55DNH3_ECHTE</name>
<proteinExistence type="predicted"/>
<organism evidence="1 2">
    <name type="scientific">Echinops telfairi</name>
    <name type="common">Lesser hedgehog tenrec</name>
    <dbReference type="NCBI Taxonomy" id="9371"/>
    <lineage>
        <taxon>Eukaryota</taxon>
        <taxon>Metazoa</taxon>
        <taxon>Chordata</taxon>
        <taxon>Craniata</taxon>
        <taxon>Vertebrata</taxon>
        <taxon>Euteleostomi</taxon>
        <taxon>Mammalia</taxon>
        <taxon>Eutheria</taxon>
        <taxon>Afrotheria</taxon>
        <taxon>Tenrecidae</taxon>
        <taxon>Tenrecinae</taxon>
        <taxon>Echinops</taxon>
    </lineage>
</organism>